<feature type="transmembrane region" description="Helical" evidence="7">
    <location>
        <begin position="62"/>
        <end position="80"/>
    </location>
</feature>
<feature type="transmembrane region" description="Helical" evidence="7">
    <location>
        <begin position="264"/>
        <end position="287"/>
    </location>
</feature>
<reference evidence="8" key="1">
    <citation type="submission" date="2020-01" db="EMBL/GenBank/DDBJ databases">
        <title>Genome sequence of Kobresia littledalei, the first chromosome-level genome in the family Cyperaceae.</title>
        <authorList>
            <person name="Qu G."/>
        </authorList>
    </citation>
    <scope>NUCLEOTIDE SEQUENCE</scope>
    <source>
        <strain evidence="8">C.B.Clarke</strain>
        <tissue evidence="8">Leaf</tissue>
    </source>
</reference>
<comment type="caution">
    <text evidence="8">The sequence shown here is derived from an EMBL/GenBank/DDBJ whole genome shotgun (WGS) entry which is preliminary data.</text>
</comment>
<keyword evidence="6 7" id="KW-0472">Membrane</keyword>
<feature type="transmembrane region" description="Helical" evidence="7">
    <location>
        <begin position="319"/>
        <end position="337"/>
    </location>
</feature>
<feature type="transmembrane region" description="Helical" evidence="7">
    <location>
        <begin position="292"/>
        <end position="313"/>
    </location>
</feature>
<organism evidence="8 9">
    <name type="scientific">Carex littledalei</name>
    <dbReference type="NCBI Taxonomy" id="544730"/>
    <lineage>
        <taxon>Eukaryota</taxon>
        <taxon>Viridiplantae</taxon>
        <taxon>Streptophyta</taxon>
        <taxon>Embryophyta</taxon>
        <taxon>Tracheophyta</taxon>
        <taxon>Spermatophyta</taxon>
        <taxon>Magnoliopsida</taxon>
        <taxon>Liliopsida</taxon>
        <taxon>Poales</taxon>
        <taxon>Cyperaceae</taxon>
        <taxon>Cyperoideae</taxon>
        <taxon>Cariceae</taxon>
        <taxon>Carex</taxon>
        <taxon>Carex subgen. Euthyceras</taxon>
    </lineage>
</organism>
<feature type="transmembrane region" description="Helical" evidence="7">
    <location>
        <begin position="150"/>
        <end position="167"/>
    </location>
</feature>
<dbReference type="GO" id="GO:0016020">
    <property type="term" value="C:membrane"/>
    <property type="evidence" value="ECO:0007669"/>
    <property type="project" value="UniProtKB-SubCell"/>
</dbReference>
<evidence type="ECO:0000256" key="6">
    <source>
        <dbReference type="ARBA" id="ARBA00023136"/>
    </source>
</evidence>
<evidence type="ECO:0000313" key="8">
    <source>
        <dbReference type="EMBL" id="KAF3339384.1"/>
    </source>
</evidence>
<sequence length="354" mass="39150">MEEESQQPVPEPNNELHKRKSLTKISLLIINFTMMVVGTAGSPLILRLYFLKGGKRIWLSSWLQTGGWPLILIPLSILYLRRGDKKLVVMSPSLFIYCAFIGVLTGLDDWLYAYGISYLPVSTSSILISTQLAFTALFAFLLVRQRFTAYSVNAVVLLIVGAAMLGINSNGDRPEGESKEKYYLGFGMTLGAAALYGLVLPLVELSQMKYEKERVPVTYRLVMEMQLVMGFFGTAFCTVGMIFNKDFTAIRHEAQEFGLGETRYYIVLVGCAILFQCFFLGTVGAIFYGSSLLAGVIITVLLPITEVLAVAFFSEPFSSGKGVALGLSLWGFASYFYGEIFKAKKARENVNGTT</sequence>
<accession>A0A833RDN5</accession>
<dbReference type="PANTHER" id="PTHR31376">
    <property type="entry name" value="OS09G0467300 PROTEIN-RELATED"/>
    <property type="match status" value="1"/>
</dbReference>
<feature type="transmembrane region" description="Helical" evidence="7">
    <location>
        <begin position="182"/>
        <end position="203"/>
    </location>
</feature>
<dbReference type="AlphaFoldDB" id="A0A833RDN5"/>
<keyword evidence="5 7" id="KW-1133">Transmembrane helix</keyword>
<feature type="transmembrane region" description="Helical" evidence="7">
    <location>
        <begin position="119"/>
        <end position="143"/>
    </location>
</feature>
<evidence type="ECO:0000313" key="9">
    <source>
        <dbReference type="Proteomes" id="UP000623129"/>
    </source>
</evidence>
<evidence type="ECO:0000256" key="7">
    <source>
        <dbReference type="RuleBase" id="RU368015"/>
    </source>
</evidence>
<dbReference type="InterPro" id="IPR037185">
    <property type="entry name" value="EmrE-like"/>
</dbReference>
<feature type="transmembrane region" description="Helical" evidence="7">
    <location>
        <begin position="27"/>
        <end position="50"/>
    </location>
</feature>
<evidence type="ECO:0000256" key="1">
    <source>
        <dbReference type="ARBA" id="ARBA00004141"/>
    </source>
</evidence>
<name>A0A833RDN5_9POAL</name>
<evidence type="ECO:0000256" key="4">
    <source>
        <dbReference type="ARBA" id="ARBA00022692"/>
    </source>
</evidence>
<keyword evidence="9" id="KW-1185">Reference proteome</keyword>
<proteinExistence type="inferred from homology"/>
<comment type="similarity">
    <text evidence="2 7">Belongs to the purine permeases (TC 2.A.7.14) family.</text>
</comment>
<gene>
    <name evidence="8" type="ORF">FCM35_KLT16855</name>
</gene>
<evidence type="ECO:0000256" key="2">
    <source>
        <dbReference type="ARBA" id="ARBA00006213"/>
    </source>
</evidence>
<keyword evidence="4 7" id="KW-0812">Transmembrane</keyword>
<dbReference type="OrthoDB" id="1865379at2759"/>
<comment type="subcellular location">
    <subcellularLocation>
        <location evidence="1 7">Membrane</location>
        <topology evidence="1 7">Multi-pass membrane protein</topology>
    </subcellularLocation>
</comment>
<keyword evidence="3 7" id="KW-0813">Transport</keyword>
<dbReference type="GO" id="GO:0015211">
    <property type="term" value="F:purine nucleoside transmembrane transporter activity"/>
    <property type="evidence" value="ECO:0007669"/>
    <property type="project" value="UniProtKB-UniRule"/>
</dbReference>
<feature type="transmembrane region" description="Helical" evidence="7">
    <location>
        <begin position="87"/>
        <end position="107"/>
    </location>
</feature>
<dbReference type="Proteomes" id="UP000623129">
    <property type="component" value="Unassembled WGS sequence"/>
</dbReference>
<evidence type="ECO:0000256" key="5">
    <source>
        <dbReference type="ARBA" id="ARBA00022989"/>
    </source>
</evidence>
<dbReference type="EMBL" id="SWLB01000004">
    <property type="protein sequence ID" value="KAF3339384.1"/>
    <property type="molecule type" value="Genomic_DNA"/>
</dbReference>
<dbReference type="GO" id="GO:0005345">
    <property type="term" value="F:purine nucleobase transmembrane transporter activity"/>
    <property type="evidence" value="ECO:0007669"/>
    <property type="project" value="UniProtKB-UniRule"/>
</dbReference>
<feature type="transmembrane region" description="Helical" evidence="7">
    <location>
        <begin position="224"/>
        <end position="244"/>
    </location>
</feature>
<dbReference type="PANTHER" id="PTHR31376:SF99">
    <property type="entry name" value="PURINE PERMEASE-RELATED"/>
    <property type="match status" value="1"/>
</dbReference>
<protein>
    <recommendedName>
        <fullName evidence="7">Probable purine permease</fullName>
    </recommendedName>
</protein>
<dbReference type="SUPFAM" id="SSF103481">
    <property type="entry name" value="Multidrug resistance efflux transporter EmrE"/>
    <property type="match status" value="1"/>
</dbReference>
<dbReference type="Pfam" id="PF16913">
    <property type="entry name" value="PUNUT"/>
    <property type="match status" value="1"/>
</dbReference>
<evidence type="ECO:0000256" key="3">
    <source>
        <dbReference type="ARBA" id="ARBA00022448"/>
    </source>
</evidence>
<dbReference type="InterPro" id="IPR030182">
    <property type="entry name" value="PUP_plant"/>
</dbReference>